<dbReference type="GO" id="GO:0004040">
    <property type="term" value="F:amidase activity"/>
    <property type="evidence" value="ECO:0007669"/>
    <property type="project" value="InterPro"/>
</dbReference>
<keyword evidence="2" id="KW-0378">Hydrolase</keyword>
<dbReference type="RefSeq" id="WP_135504729.1">
    <property type="nucleotide sequence ID" value="NZ_JACHHE010000002.1"/>
</dbReference>
<evidence type="ECO:0000313" key="3">
    <source>
        <dbReference type="Proteomes" id="UP000525923"/>
    </source>
</evidence>
<comment type="caution">
    <text evidence="2">The sequence shown here is derived from an EMBL/GenBank/DDBJ whole genome shotgun (WGS) entry which is preliminary data.</text>
</comment>
<dbReference type="OrthoDB" id="9813368at2"/>
<name>A0A7W8CPZ0_9BACL</name>
<feature type="domain" description="Mannosyl-glycoprotein endo-beta-N-acetylglucosamidase-like" evidence="1">
    <location>
        <begin position="149"/>
        <end position="226"/>
    </location>
</feature>
<dbReference type="SUPFAM" id="SSF53955">
    <property type="entry name" value="Lysozyme-like"/>
    <property type="match status" value="1"/>
</dbReference>
<reference evidence="2 3" key="1">
    <citation type="submission" date="2020-08" db="EMBL/GenBank/DDBJ databases">
        <title>Genomic Encyclopedia of Type Strains, Phase IV (KMG-IV): sequencing the most valuable type-strain genomes for metagenomic binning, comparative biology and taxonomic classification.</title>
        <authorList>
            <person name="Goeker M."/>
        </authorList>
    </citation>
    <scope>NUCLEOTIDE SEQUENCE [LARGE SCALE GENOMIC DNA]</scope>
    <source>
        <strain evidence="2 3">DSM 15895</strain>
    </source>
</reference>
<accession>A0A7W8CPZ0</accession>
<sequence length="260" mass="27385">MFNPISSNMLQYMATSQAMPSSSQAGNSPLGSMGSENSIFTMIMNAAMQSMQQAQTVPPEVPLGQNPFASQFAGAFTPIQVIIQPYLPQAAGAQPTVVPVSAGQTQPSLAFDTAEVPTTAGDTSDFGFKPVQFLKLENMLEGKLSGAANHFINAGKKYNIDPSLLTAIAIHETGNGSSRAANDKNNVAGMMGKDGLRSYASVEDSIFDMARNLRKNYLNQGKDSIAAIGAKYAPVGAANDPTGLNNHWTNGVSKQFSNLA</sequence>
<proteinExistence type="predicted"/>
<dbReference type="InterPro" id="IPR023346">
    <property type="entry name" value="Lysozyme-like_dom_sf"/>
</dbReference>
<dbReference type="EMBL" id="JACHHE010000002">
    <property type="protein sequence ID" value="MBB5179326.1"/>
    <property type="molecule type" value="Genomic_DNA"/>
</dbReference>
<protein>
    <submittedName>
        <fullName evidence="2">Flagellum-specific peptidoglycan hydrolase FlgJ</fullName>
    </submittedName>
</protein>
<gene>
    <name evidence="2" type="ORF">HNQ44_000750</name>
</gene>
<organism evidence="2 3">
    <name type="scientific">Planococcus koreensis</name>
    <dbReference type="NCBI Taxonomy" id="112331"/>
    <lineage>
        <taxon>Bacteria</taxon>
        <taxon>Bacillati</taxon>
        <taxon>Bacillota</taxon>
        <taxon>Bacilli</taxon>
        <taxon>Bacillales</taxon>
        <taxon>Caryophanaceae</taxon>
        <taxon>Planococcus</taxon>
    </lineage>
</organism>
<dbReference type="InterPro" id="IPR002901">
    <property type="entry name" value="MGlyc_endo_b_GlcNAc-like_dom"/>
</dbReference>
<dbReference type="Proteomes" id="UP000525923">
    <property type="component" value="Unassembled WGS sequence"/>
</dbReference>
<dbReference type="Gene3D" id="1.10.530.10">
    <property type="match status" value="1"/>
</dbReference>
<evidence type="ECO:0000313" key="2">
    <source>
        <dbReference type="EMBL" id="MBB5179326.1"/>
    </source>
</evidence>
<keyword evidence="3" id="KW-1185">Reference proteome</keyword>
<evidence type="ECO:0000259" key="1">
    <source>
        <dbReference type="Pfam" id="PF01832"/>
    </source>
</evidence>
<dbReference type="AlphaFoldDB" id="A0A7W8CPZ0"/>
<dbReference type="Pfam" id="PF01832">
    <property type="entry name" value="Glucosaminidase"/>
    <property type="match status" value="1"/>
</dbReference>